<dbReference type="PANTHER" id="PTHR10160:SF19">
    <property type="entry name" value="PROTON-TRANSLOCATING NAD(P)(+) TRANSHYDROGENASE"/>
    <property type="match status" value="1"/>
</dbReference>
<keyword evidence="4" id="KW-1003">Cell membrane</keyword>
<comment type="catalytic activity">
    <reaction evidence="12">
        <text>NAD(+) + NADPH + H(+)(in) = NADH + NADP(+) + H(+)(out)</text>
        <dbReference type="Rhea" id="RHEA:47992"/>
        <dbReference type="ChEBI" id="CHEBI:15378"/>
        <dbReference type="ChEBI" id="CHEBI:57540"/>
        <dbReference type="ChEBI" id="CHEBI:57783"/>
        <dbReference type="ChEBI" id="CHEBI:57945"/>
        <dbReference type="ChEBI" id="CHEBI:58349"/>
        <dbReference type="EC" id="7.1.1.1"/>
    </reaction>
</comment>
<dbReference type="OrthoDB" id="9810841at2"/>
<evidence type="ECO:0000259" key="14">
    <source>
        <dbReference type="Pfam" id="PF12769"/>
    </source>
</evidence>
<keyword evidence="16" id="KW-1185">Reference proteome</keyword>
<evidence type="ECO:0000256" key="6">
    <source>
        <dbReference type="ARBA" id="ARBA00022692"/>
    </source>
</evidence>
<evidence type="ECO:0000256" key="7">
    <source>
        <dbReference type="ARBA" id="ARBA00022857"/>
    </source>
</evidence>
<feature type="domain" description="NAD(P) transhydrogenase alpha subunit C-terminal" evidence="14">
    <location>
        <begin position="15"/>
        <end position="100"/>
    </location>
</feature>
<keyword evidence="6 13" id="KW-0812">Transmembrane</keyword>
<dbReference type="GO" id="GO:0006740">
    <property type="term" value="P:NADPH regeneration"/>
    <property type="evidence" value="ECO:0007669"/>
    <property type="project" value="TreeGrafter"/>
</dbReference>
<evidence type="ECO:0000256" key="3">
    <source>
        <dbReference type="ARBA" id="ARBA00012943"/>
    </source>
</evidence>
<dbReference type="GO" id="GO:0050661">
    <property type="term" value="F:NADP binding"/>
    <property type="evidence" value="ECO:0007669"/>
    <property type="project" value="TreeGrafter"/>
</dbReference>
<dbReference type="PANTHER" id="PTHR10160">
    <property type="entry name" value="NAD(P) TRANSHYDROGENASE"/>
    <property type="match status" value="1"/>
</dbReference>
<dbReference type="AlphaFoldDB" id="A0A4Q7PBE6"/>
<evidence type="ECO:0000256" key="11">
    <source>
        <dbReference type="ARBA" id="ARBA00023136"/>
    </source>
</evidence>
<dbReference type="Pfam" id="PF12769">
    <property type="entry name" value="PNTB_4TM"/>
    <property type="match status" value="1"/>
</dbReference>
<sequence length="105" mass="11302">MEDLLNYIGENMEMIYFLVLAILLGVEVISNVPAILHTPLMSGANAIHGVVVVGAIIVMLQASPDNYLALSVGFLAVIVGTLNVIGGFVVTDRMLEMFKKKPKKS</sequence>
<dbReference type="InterPro" id="IPR024605">
    <property type="entry name" value="NADP_transhyd_a_C"/>
</dbReference>
<evidence type="ECO:0000313" key="16">
    <source>
        <dbReference type="Proteomes" id="UP000292209"/>
    </source>
</evidence>
<organism evidence="15 16">
    <name type="scientific">Cecembia calidifontis</name>
    <dbReference type="NCBI Taxonomy" id="1187080"/>
    <lineage>
        <taxon>Bacteria</taxon>
        <taxon>Pseudomonadati</taxon>
        <taxon>Bacteroidota</taxon>
        <taxon>Cytophagia</taxon>
        <taxon>Cytophagales</taxon>
        <taxon>Cyclobacteriaceae</taxon>
        <taxon>Cecembia</taxon>
    </lineage>
</organism>
<keyword evidence="10" id="KW-0520">NAD</keyword>
<comment type="function">
    <text evidence="1">The transhydrogenation between NADH and NADP is coupled to respiration and ATP hydrolysis and functions as a proton pump across the membrane.</text>
</comment>
<feature type="transmembrane region" description="Helical" evidence="13">
    <location>
        <begin position="43"/>
        <end position="62"/>
    </location>
</feature>
<evidence type="ECO:0000256" key="9">
    <source>
        <dbReference type="ARBA" id="ARBA00022989"/>
    </source>
</evidence>
<protein>
    <recommendedName>
        <fullName evidence="3">proton-translocating NAD(P)(+) transhydrogenase</fullName>
        <ecNumber evidence="3">7.1.1.1</ecNumber>
    </recommendedName>
</protein>
<dbReference type="EC" id="7.1.1.1" evidence="3"/>
<feature type="transmembrane region" description="Helical" evidence="13">
    <location>
        <begin position="14"/>
        <end position="36"/>
    </location>
</feature>
<keyword evidence="8" id="KW-1278">Translocase</keyword>
<dbReference type="GO" id="GO:0005886">
    <property type="term" value="C:plasma membrane"/>
    <property type="evidence" value="ECO:0007669"/>
    <property type="project" value="UniProtKB-SubCell"/>
</dbReference>
<reference evidence="15 16" key="1">
    <citation type="submission" date="2019-02" db="EMBL/GenBank/DDBJ databases">
        <title>Genomic Encyclopedia of Archaeal and Bacterial Type Strains, Phase II (KMG-II): from individual species to whole genera.</title>
        <authorList>
            <person name="Goeker M."/>
        </authorList>
    </citation>
    <scope>NUCLEOTIDE SEQUENCE [LARGE SCALE GENOMIC DNA]</scope>
    <source>
        <strain evidence="15 16">DSM 21411</strain>
    </source>
</reference>
<dbReference type="RefSeq" id="WP_130275738.1">
    <property type="nucleotide sequence ID" value="NZ_SGXG01000001.1"/>
</dbReference>
<keyword evidence="7" id="KW-0521">NADP</keyword>
<keyword evidence="9 13" id="KW-1133">Transmembrane helix</keyword>
<accession>A0A4Q7PBE6</accession>
<keyword evidence="11 13" id="KW-0472">Membrane</keyword>
<evidence type="ECO:0000256" key="10">
    <source>
        <dbReference type="ARBA" id="ARBA00023027"/>
    </source>
</evidence>
<name>A0A4Q7PBE6_9BACT</name>
<gene>
    <name evidence="15" type="ORF">BC751_2475</name>
</gene>
<comment type="caution">
    <text evidence="15">The sequence shown here is derived from an EMBL/GenBank/DDBJ whole genome shotgun (WGS) entry which is preliminary data.</text>
</comment>
<evidence type="ECO:0000256" key="8">
    <source>
        <dbReference type="ARBA" id="ARBA00022967"/>
    </source>
</evidence>
<keyword evidence="5" id="KW-0997">Cell inner membrane</keyword>
<comment type="subcellular location">
    <subcellularLocation>
        <location evidence="2">Cell inner membrane</location>
        <topology evidence="2">Multi-pass membrane protein</topology>
    </subcellularLocation>
</comment>
<dbReference type="Proteomes" id="UP000292209">
    <property type="component" value="Unassembled WGS sequence"/>
</dbReference>
<evidence type="ECO:0000313" key="15">
    <source>
        <dbReference type="EMBL" id="RZS96880.1"/>
    </source>
</evidence>
<dbReference type="EMBL" id="SGXG01000001">
    <property type="protein sequence ID" value="RZS96880.1"/>
    <property type="molecule type" value="Genomic_DNA"/>
</dbReference>
<evidence type="ECO:0000256" key="13">
    <source>
        <dbReference type="SAM" id="Phobius"/>
    </source>
</evidence>
<evidence type="ECO:0000256" key="2">
    <source>
        <dbReference type="ARBA" id="ARBA00004429"/>
    </source>
</evidence>
<feature type="transmembrane region" description="Helical" evidence="13">
    <location>
        <begin position="68"/>
        <end position="91"/>
    </location>
</feature>
<proteinExistence type="predicted"/>
<evidence type="ECO:0000256" key="12">
    <source>
        <dbReference type="ARBA" id="ARBA00048202"/>
    </source>
</evidence>
<evidence type="ECO:0000256" key="4">
    <source>
        <dbReference type="ARBA" id="ARBA00022475"/>
    </source>
</evidence>
<dbReference type="GO" id="GO:0008750">
    <property type="term" value="F:proton-translocating NAD(P)+ transhydrogenase activity"/>
    <property type="evidence" value="ECO:0007669"/>
    <property type="project" value="UniProtKB-EC"/>
</dbReference>
<evidence type="ECO:0000256" key="1">
    <source>
        <dbReference type="ARBA" id="ARBA00003943"/>
    </source>
</evidence>
<evidence type="ECO:0000256" key="5">
    <source>
        <dbReference type="ARBA" id="ARBA00022519"/>
    </source>
</evidence>